<evidence type="ECO:0000256" key="7">
    <source>
        <dbReference type="ARBA" id="ARBA00023242"/>
    </source>
</evidence>
<evidence type="ECO:0000256" key="6">
    <source>
        <dbReference type="ARBA" id="ARBA00023163"/>
    </source>
</evidence>
<dbReference type="PANTHER" id="PTHR35784">
    <property type="entry name" value="MEDIATOR OF RNA POLYMERASE II TRANSCRIPTION SUBUNIT 5"/>
    <property type="match status" value="1"/>
</dbReference>
<keyword evidence="5 9" id="KW-0010">Activator</keyword>
<comment type="function">
    <text evidence="9">Component of the Mediator complex, a coactivator involved in the regulated transcription of nearly all RNA polymerase II-dependent genes. Mediator functions as a bridge to convey information from gene-specific regulatory proteins to the basal RNA polymerase II transcription machinery. Mediator is recruited to promoters by direct interactions with regulatory proteins and serves as a scaffold for the assembly of a functional preinitiation complex with RNA polymerase II and the general transcription factors.</text>
</comment>
<evidence type="ECO:0000256" key="5">
    <source>
        <dbReference type="ARBA" id="ARBA00023159"/>
    </source>
</evidence>
<reference evidence="11" key="1">
    <citation type="submission" date="2023-06" db="EMBL/GenBank/DDBJ databases">
        <title>Genome-scale phylogeny and comparative genomics of the fungal order Sordariales.</title>
        <authorList>
            <consortium name="Lawrence Berkeley National Laboratory"/>
            <person name="Hensen N."/>
            <person name="Bonometti L."/>
            <person name="Westerberg I."/>
            <person name="Brannstrom I.O."/>
            <person name="Guillou S."/>
            <person name="Cros-Aarteil S."/>
            <person name="Calhoun S."/>
            <person name="Haridas S."/>
            <person name="Kuo A."/>
            <person name="Mondo S."/>
            <person name="Pangilinan J."/>
            <person name="Riley R."/>
            <person name="Labutti K."/>
            <person name="Andreopoulos B."/>
            <person name="Lipzen A."/>
            <person name="Chen C."/>
            <person name="Yanf M."/>
            <person name="Daum C."/>
            <person name="Ng V."/>
            <person name="Clum A."/>
            <person name="Steindorff A."/>
            <person name="Ohm R."/>
            <person name="Martin F."/>
            <person name="Silar P."/>
            <person name="Natvig D."/>
            <person name="Lalanne C."/>
            <person name="Gautier V."/>
            <person name="Ament-Velasquez S.L."/>
            <person name="Kruys A."/>
            <person name="Hutchinson M.I."/>
            <person name="Powell A.J."/>
            <person name="Barry K."/>
            <person name="Miller A.N."/>
            <person name="Grigoriev I.V."/>
            <person name="Debuchy R."/>
            <person name="Gladieux P."/>
            <person name="Thoren M.H."/>
            <person name="Johannesson H."/>
        </authorList>
    </citation>
    <scope>NUCLEOTIDE SEQUENCE</scope>
    <source>
        <strain evidence="11">PSN4</strain>
    </source>
</reference>
<evidence type="ECO:0000256" key="2">
    <source>
        <dbReference type="ARBA" id="ARBA00008782"/>
    </source>
</evidence>
<sequence>MFARKNKGARAREAVAQWQDLLTQARLRRLDEKEFEPAARRLQNKHPFHPDVIADLLLQPPKPKGFMLDSRVPQFLDVLLRLQVVNTPSVLLALHKYSTLHSHAPPSDHGDTGTATKSKKAGARKPLPPQQRWAGSYSMDELVFFRLSKNISQGTGIRTLRQAFHVAAVVCRWMELFTDVMTALSRTDFATMQSLQTKAEVEATHQAFAHLVMSMCENPLTLAMLEKPHAAAIRAKLSQCLQAFMPSTMQTAANMAQRLEQFRTVTLASFEPASKKDDTPSYMDMIQLDNVQIREMPVVNSRAGLYIYIGAALVGRPLLDDTALFGYLHNRYQGDLQATAIDLILASFDVLANAVFRNEGVKNGHLLKSYVVNKVPLILVTLAASSSHLYPFNAQFCITQALGQVDTNIFPTLSGLFDMNNNSSFQDSVRQDFCFACQLHGLLSQSAIEALLGDITYQSLPDEGRYVKEALVQSCLEDPEKTHKLIGELDNMNGNVGAAAQAIVEVMVTLCRNKETMTLKHLCTMLASKPLSLDILLLFNSLQKTLHPLCEVLDNWGGYDEDQGEYQPVYEEFGSILLLLMAFVYRYNLTPADLGIQSPNSFVGRLMTSGHLARPLDELNEQEKSHLGGWIRGLFDTEAGGLGDELMSSCPPQSYYLLMPTLFDQVVLAFGMGCLTEDQLKGGLEYLVDVLLLPSLVPALLYLSDLLWTHPANNSMQGQKAIIRILQLIVRPNSISSEASTMLGSVLYIVAKPLDRALRTYQRRDPQSQDVEPLLKALKEVLPLSRRTGAAEMNELESWSGAHSAAGSPTNGGLSATVRHTVQTLIQWSQNPTLNGMPTPYTHRQSLVALQMLGAKGLLGVLLEELKAVNDSDAVAVAYDVATAMVCAPDSSTEASTAATNNVSFATAAPQRSLSLREALKAEAQDWKRIQKTDPVLAEAVVRLYRRVEAQMVPPPPPPPAMLQADDLGVLGAAELGQAMAASAVDPSIDAMSLDTTGLDAAGVDLGDLGGLVSATGSAGGLDLGGDDIFGGLSAADFGADLMGWGDMEVG</sequence>
<evidence type="ECO:0000256" key="3">
    <source>
        <dbReference type="ARBA" id="ARBA00020628"/>
    </source>
</evidence>
<dbReference type="Pfam" id="PF08689">
    <property type="entry name" value="Med5"/>
    <property type="match status" value="1"/>
</dbReference>
<dbReference type="GO" id="GO:0006357">
    <property type="term" value="P:regulation of transcription by RNA polymerase II"/>
    <property type="evidence" value="ECO:0007669"/>
    <property type="project" value="InterPro"/>
</dbReference>
<dbReference type="InterPro" id="IPR014801">
    <property type="entry name" value="Mediator_Med5_fun"/>
</dbReference>
<keyword evidence="6 9" id="KW-0804">Transcription</keyword>
<dbReference type="GO" id="GO:0003712">
    <property type="term" value="F:transcription coregulator activity"/>
    <property type="evidence" value="ECO:0007669"/>
    <property type="project" value="InterPro"/>
</dbReference>
<organism evidence="11 12">
    <name type="scientific">Echria macrotheca</name>
    <dbReference type="NCBI Taxonomy" id="438768"/>
    <lineage>
        <taxon>Eukaryota</taxon>
        <taxon>Fungi</taxon>
        <taxon>Dikarya</taxon>
        <taxon>Ascomycota</taxon>
        <taxon>Pezizomycotina</taxon>
        <taxon>Sordariomycetes</taxon>
        <taxon>Sordariomycetidae</taxon>
        <taxon>Sordariales</taxon>
        <taxon>Schizotheciaceae</taxon>
        <taxon>Echria</taxon>
    </lineage>
</organism>
<dbReference type="AlphaFoldDB" id="A0AAJ0BCS5"/>
<comment type="subunit">
    <text evidence="9">Component of the Mediator complex.</text>
</comment>
<proteinExistence type="inferred from homology"/>
<keyword evidence="12" id="KW-1185">Reference proteome</keyword>
<dbReference type="EMBL" id="MU839835">
    <property type="protein sequence ID" value="KAK1754698.1"/>
    <property type="molecule type" value="Genomic_DNA"/>
</dbReference>
<comment type="caution">
    <text evidence="11">The sequence shown here is derived from an EMBL/GenBank/DDBJ whole genome shotgun (WGS) entry which is preliminary data.</text>
</comment>
<evidence type="ECO:0000256" key="9">
    <source>
        <dbReference type="RuleBase" id="RU364142"/>
    </source>
</evidence>
<name>A0AAJ0BCS5_9PEZI</name>
<keyword evidence="4 9" id="KW-0805">Transcription regulation</keyword>
<comment type="similarity">
    <text evidence="2 9">Belongs to the Mediator complex subunit 5 family.</text>
</comment>
<keyword evidence="7 9" id="KW-0539">Nucleus</keyword>
<evidence type="ECO:0000313" key="11">
    <source>
        <dbReference type="EMBL" id="KAK1754698.1"/>
    </source>
</evidence>
<gene>
    <name evidence="9" type="primary">MED5</name>
    <name evidence="11" type="ORF">QBC47DRAFT_403109</name>
</gene>
<evidence type="ECO:0000313" key="12">
    <source>
        <dbReference type="Proteomes" id="UP001239445"/>
    </source>
</evidence>
<evidence type="ECO:0000256" key="8">
    <source>
        <dbReference type="ARBA" id="ARBA00031256"/>
    </source>
</evidence>
<dbReference type="PANTHER" id="PTHR35784:SF1">
    <property type="entry name" value="MEDIATOR OF RNA POLYMERASE II TRANSCRIPTION SUBUNIT 5"/>
    <property type="match status" value="1"/>
</dbReference>
<protein>
    <recommendedName>
        <fullName evidence="3 9">Mediator of RNA polymerase II transcription subunit 5</fullName>
    </recommendedName>
    <alternativeName>
        <fullName evidence="8 9">Mediator complex subunit 5</fullName>
    </alternativeName>
</protein>
<evidence type="ECO:0000256" key="1">
    <source>
        <dbReference type="ARBA" id="ARBA00004123"/>
    </source>
</evidence>
<evidence type="ECO:0000256" key="10">
    <source>
        <dbReference type="SAM" id="MobiDB-lite"/>
    </source>
</evidence>
<dbReference type="GO" id="GO:0016592">
    <property type="term" value="C:mediator complex"/>
    <property type="evidence" value="ECO:0007669"/>
    <property type="project" value="InterPro"/>
</dbReference>
<comment type="subcellular location">
    <subcellularLocation>
        <location evidence="1 9">Nucleus</location>
    </subcellularLocation>
</comment>
<dbReference type="Proteomes" id="UP001239445">
    <property type="component" value="Unassembled WGS sequence"/>
</dbReference>
<feature type="region of interest" description="Disordered" evidence="10">
    <location>
        <begin position="102"/>
        <end position="133"/>
    </location>
</feature>
<accession>A0AAJ0BCS5</accession>
<evidence type="ECO:0000256" key="4">
    <source>
        <dbReference type="ARBA" id="ARBA00023015"/>
    </source>
</evidence>